<name>A0AAE7DAB6_9BACT</name>
<organism evidence="1 3">
    <name type="scientific">Chitinophaga oryzae</name>
    <dbReference type="NCBI Taxonomy" id="2725414"/>
    <lineage>
        <taxon>Bacteria</taxon>
        <taxon>Pseudomonadati</taxon>
        <taxon>Bacteroidota</taxon>
        <taxon>Chitinophagia</taxon>
        <taxon>Chitinophagales</taxon>
        <taxon>Chitinophagaceae</taxon>
        <taxon>Chitinophaga</taxon>
    </lineage>
</organism>
<evidence type="ECO:0000313" key="4">
    <source>
        <dbReference type="Proteomes" id="UP000503144"/>
    </source>
</evidence>
<reference evidence="3 4" key="1">
    <citation type="submission" date="2020-04" db="EMBL/GenBank/DDBJ databases">
        <authorList>
            <person name="Kittiwongwattana C."/>
        </authorList>
    </citation>
    <scope>NUCLEOTIDE SEQUENCE [LARGE SCALE GENOMIC DNA]</scope>
    <source>
        <strain evidence="4">1303</strain>
        <strain evidence="3">1310</strain>
    </source>
</reference>
<evidence type="ECO:0000313" key="3">
    <source>
        <dbReference type="Proteomes" id="UP000502421"/>
    </source>
</evidence>
<dbReference type="EMBL" id="CP051205">
    <property type="protein sequence ID" value="QJB35147.1"/>
    <property type="molecule type" value="Genomic_DNA"/>
</dbReference>
<dbReference type="Proteomes" id="UP000502421">
    <property type="component" value="Chromosome"/>
</dbReference>
<keyword evidence="4" id="KW-1185">Reference proteome</keyword>
<evidence type="ECO:0000313" key="2">
    <source>
        <dbReference type="EMBL" id="QJB41664.1"/>
    </source>
</evidence>
<keyword evidence="1" id="KW-0808">Transferase</keyword>
<dbReference type="EMBL" id="CP051204">
    <property type="protein sequence ID" value="QJB41664.1"/>
    <property type="molecule type" value="Genomic_DNA"/>
</dbReference>
<reference evidence="1 4" key="2">
    <citation type="submission" date="2020-09" db="EMBL/GenBank/DDBJ databases">
        <authorList>
            <person name="Kittiwongwattana C."/>
        </authorList>
    </citation>
    <scope>NUCLEOTIDE SEQUENCE</scope>
    <source>
        <strain evidence="2 4">1303</strain>
        <strain evidence="1">1310</strain>
    </source>
</reference>
<dbReference type="KEGG" id="coy:HF329_29115"/>
<accession>A0AAE7DAB6</accession>
<dbReference type="AlphaFoldDB" id="A0AAE7DAB6"/>
<dbReference type="RefSeq" id="WP_168809930.1">
    <property type="nucleotide sequence ID" value="NZ_CP051204.2"/>
</dbReference>
<dbReference type="GO" id="GO:0016740">
    <property type="term" value="F:transferase activity"/>
    <property type="evidence" value="ECO:0007669"/>
    <property type="project" value="UniProtKB-KW"/>
</dbReference>
<protein>
    <submittedName>
        <fullName evidence="1">Nucleotidyl transferase AbiEii/AbiGii toxin family protein</fullName>
    </submittedName>
</protein>
<proteinExistence type="predicted"/>
<gene>
    <name evidence="2" type="ORF">HF324_28990</name>
    <name evidence="1" type="ORF">HF329_29115</name>
</gene>
<sequence length="169" mass="19741">MDKKGGAPEAGRPQEIKTRPLLPRVTLLEKALLVNEVFIKSRTISVKRKSRHFYDMLKMDRAGVVDEALADNVLYTTIQKHRKHYSRLKYMGTYTSLDRNEISFIPPAHMLDMYQHDYQYMTTHMLHGEIPDFAVVPDGLATILEKFRNTTWFYSFPAPPTLRKNHNKM</sequence>
<evidence type="ECO:0000313" key="1">
    <source>
        <dbReference type="EMBL" id="QJB35147.1"/>
    </source>
</evidence>
<dbReference type="Proteomes" id="UP000503144">
    <property type="component" value="Chromosome"/>
</dbReference>